<dbReference type="EMBL" id="OX459939">
    <property type="protein sequence ID" value="CAI9169988.1"/>
    <property type="molecule type" value="Genomic_DNA"/>
</dbReference>
<evidence type="ECO:0000313" key="2">
    <source>
        <dbReference type="Proteomes" id="UP001176941"/>
    </source>
</evidence>
<keyword evidence="2" id="KW-1185">Reference proteome</keyword>
<organism evidence="1 2">
    <name type="scientific">Rangifer tarandus platyrhynchus</name>
    <name type="common">Svalbard reindeer</name>
    <dbReference type="NCBI Taxonomy" id="3082113"/>
    <lineage>
        <taxon>Eukaryota</taxon>
        <taxon>Metazoa</taxon>
        <taxon>Chordata</taxon>
        <taxon>Craniata</taxon>
        <taxon>Vertebrata</taxon>
        <taxon>Euteleostomi</taxon>
        <taxon>Mammalia</taxon>
        <taxon>Eutheria</taxon>
        <taxon>Laurasiatheria</taxon>
        <taxon>Artiodactyla</taxon>
        <taxon>Ruminantia</taxon>
        <taxon>Pecora</taxon>
        <taxon>Cervidae</taxon>
        <taxon>Odocoileinae</taxon>
        <taxon>Rangifer</taxon>
    </lineage>
</organism>
<dbReference type="Proteomes" id="UP001176941">
    <property type="component" value="Chromosome 3"/>
</dbReference>
<accession>A0ABN8Z7Z5</accession>
<sequence>MPRRLQVLGVNGGSLTLSMATLCLTSIPNLFPPHLFFVDGRSVLGVAQLEDGRHPQLTCQPRFLLLSKNSPEPTHFSPPSAPTWTSAITCNLVPRLPGSLPQSVLPAASIRGQALPLLCPWPSRVSPAWG</sequence>
<gene>
    <name evidence="1" type="ORF">MRATA1EN1_LOCUS18950</name>
</gene>
<proteinExistence type="predicted"/>
<protein>
    <submittedName>
        <fullName evidence="1">Uncharacterized protein</fullName>
    </submittedName>
</protein>
<name>A0ABN8Z7Z5_RANTA</name>
<reference evidence="1" key="1">
    <citation type="submission" date="2023-04" db="EMBL/GenBank/DDBJ databases">
        <authorList>
            <consortium name="ELIXIR-Norway"/>
        </authorList>
    </citation>
    <scope>NUCLEOTIDE SEQUENCE [LARGE SCALE GENOMIC DNA]</scope>
</reference>
<evidence type="ECO:0000313" key="1">
    <source>
        <dbReference type="EMBL" id="CAI9169988.1"/>
    </source>
</evidence>